<evidence type="ECO:0000313" key="2">
    <source>
        <dbReference type="Proteomes" id="UP000679213"/>
    </source>
</evidence>
<name>A0A8D6PXJ4_9EURY</name>
<keyword evidence="2" id="KW-1185">Reference proteome</keyword>
<dbReference type="Proteomes" id="UP000679213">
    <property type="component" value="Chromosome I"/>
</dbReference>
<dbReference type="EMBL" id="LR792632">
    <property type="protein sequence ID" value="CAB3289171.1"/>
    <property type="molecule type" value="Genomic_DNA"/>
</dbReference>
<organism evidence="1 2">
    <name type="scientific">Methanocaldococcus lauensis</name>
    <dbReference type="NCBI Taxonomy" id="2546128"/>
    <lineage>
        <taxon>Archaea</taxon>
        <taxon>Methanobacteriati</taxon>
        <taxon>Methanobacteriota</taxon>
        <taxon>Methanomada group</taxon>
        <taxon>Methanococci</taxon>
        <taxon>Methanococcales</taxon>
        <taxon>Methanocaldococcaceae</taxon>
        <taxon>Methanocaldococcus</taxon>
    </lineage>
</organism>
<dbReference type="KEGG" id="mesg:MLAUSG7_1091"/>
<sequence length="40" mass="4962">MIIINIILLMPYITFKIIYKFYDFFKILLLSVNFLKYINK</sequence>
<accession>A0A8D6PXJ4</accession>
<evidence type="ECO:0000313" key="1">
    <source>
        <dbReference type="EMBL" id="CAB3289171.1"/>
    </source>
</evidence>
<dbReference type="AlphaFoldDB" id="A0A8D6PXJ4"/>
<proteinExistence type="predicted"/>
<protein>
    <submittedName>
        <fullName evidence="1">Uncharacterized protein</fullName>
    </submittedName>
</protein>
<gene>
    <name evidence="1" type="ORF">MLAUSG7_1091</name>
</gene>
<reference evidence="1 2" key="1">
    <citation type="submission" date="2020-04" db="EMBL/GenBank/DDBJ databases">
        <authorList>
            <consortium name="Genoscope - CEA"/>
            <person name="William W."/>
        </authorList>
    </citation>
    <scope>NUCLEOTIDE SEQUENCE [LARGE SCALE GENOMIC DNA]</scope>
    <source>
        <strain evidence="1 2">SG7</strain>
    </source>
</reference>